<evidence type="ECO:0000256" key="2">
    <source>
        <dbReference type="SAM" id="Phobius"/>
    </source>
</evidence>
<feature type="transmembrane region" description="Helical" evidence="2">
    <location>
        <begin position="2175"/>
        <end position="2194"/>
    </location>
</feature>
<dbReference type="InterPro" id="IPR055575">
    <property type="entry name" value="DUF7151"/>
</dbReference>
<keyword evidence="2" id="KW-1133">Transmembrane helix</keyword>
<evidence type="ECO:0000256" key="1">
    <source>
        <dbReference type="SAM" id="MobiDB-lite"/>
    </source>
</evidence>
<dbReference type="EMBL" id="KF900474">
    <property type="protein sequence ID" value="AIE96258.1"/>
    <property type="molecule type" value="Genomic_DNA"/>
</dbReference>
<sequence length="2234" mass="240910">MLLMLLAPIATAATSNWVGPSTVNPQSDEVTLTGFRVPGNATVLDGWLHVTDSPMATSLDTGITWEAADFSSGTFFGTELIDDEIMTLEDDGTRSNISTFDEGEITVNLNSAYKYSPGWRHVYDYGYYNTGLSGCGGDNGTLLERGWDNDFDQNLDSDEVLWTESFCDTDVNGTTYGYLFQFFSESAGTNCEYGGNLMKAGLNTNGNNQLDSNEITNQTYFCHQYKLWGATTFGGLNGTIYGGEQTLSHGVVPAAASEGIVAVGTMPGSPVPAGSAGYFLMPQSNVPDIEDINGYYMTFDHWYHLDSTAAGEGDGAWVEYRINTNGWTSWSYIAPDGGYPSTMSTSAPTPSGAPSGAVPVFASPIHSGWVSSNISMSSIPDIANASKIQFRFHIWTSPTSTNERPGWFLDNIHYNNDGNQFAAWHGGCYTPGVACVYSANQYGALQRTIDLTGTNSSYEIEVDMEWDLSGSYSDNACVELSLNNNSWTDISSTGTSTVYNCEDRAGAIPGVNGYDGVGGDQSNGIRTVSFDIPTSFQNQSNVHIRFIVDTDAYTPHYGGSSPGDEQEGLTVSSIRVVDGSENTVFEDNFDNSMSAYHYGAVWPNPSGNTQAGVDDWAYYTMVSGALDTTKGFEDSTASNPATNMPSGWTRNNANSGNGLKFSYGQISGNAGPTDEPSFPYLMAINLGGTYDGNLNANLYSPTYSLPANSSASFVMDHWACFENNWDGAGIFIQVNGGSWQYWDPGNNFYDTPSIAYTYTQIPQGSNYFGSVHCTGLGSSYTVATTDFTQKEASLASYAGDDVRFRFHGGSDSIWNYAGWYLDNVGIKIANYGDDGDWVSPVFSASDIHSFNKGFIDVDASISSDCWVSATLIDTYTGEAVPGYSNVSFPISLAGIDTTTTPQMKLRIHMGTNNEEETPRITKVHIGGKRVLNAGALEGNGWEFSPSVSLIDGLLNATGVAGTISMDYLHSSRPIKSVGLSGNFSSGLSISFTGPNGGVLGTASQGGLTFTYPQPGFGASISLPTNGWIEKIVLTANFAEPALNPAIDIIGDGTQEWSFPFGDDYGHYGWQSLLSGMGSSITTTTLDLDGSSPVSLSFRIPSAGAVNAGIISIAPDSDGFESPVSVSVGTATQTGGTGTSPFHNVLDNAQILAINSIPPLHTDPDTGRQWRDVPLSIDSNSAQTVTLTRMGIGYMIFENVSGIAASVSAYHDSQTQDDPPPEQVSIPVSISAEMGAVSIDGDLDYDYILTNRDFQVPNTMYPNRQLVEISTKHHHLYDNSEIEKIILRGTASDGVVLEFEVTKDPQSGWDPTGSHLFSQTSGSSYAALDESASYVSNELHNDGWNDVVAHWMFEVSWGWDDVESIRWVSQAFDSTGETVWPAVSFSGQSGAKAIENDLQVDSFEVRDGAGRLLSNQYSPFYPFPIMHGVDINITGTVRFQDSTDTRPDSGDYSVGLNLSGNLFALSSEGEGDYSGIVSPPSSLSQLTMSPMMLVVGPTGSANGAMDVTGVPPEVVVRIDSNPPVAGPIEINTNIGLQPAHSKVWDPVNPLTVFVTVDEGEARGETVALRYWRESLDDLNMDGIADEDEYLSLQMPLSSGMTGQQQVQFPALDVSSVPFNGMVHLYIEGTDWAGYSYQDGGTGGGPGAENSWASLVVATDEPTNLVSTGYDMDREIGFLLAGEPHAFTLQVDEPNGIHTLDNITVMLCGDGPSNLGKFSYDPSRGTMWTADDSMVSPLSAQSSEITSAITQISLGFELSWDYPWEDGQLGCKPSISIEDDLNTVAYQNNIGELTWELDNKFMAVPEALVDLTPPSFDPTDDTLYLRQGDEFRMDGSIFYAGSQVLASEIPDDLQVEIEVIYGTQEVDVIVDVGSDGTFSGSMILPARVPLNPNMAVTTNVLNVPGSGSSMSNSDASVIVDSKAPQALFNLADYPDSSLTILDSDMLADVTVTVTMVDEIGMMDGPLQVSWVYVRSNGPVAGTEATGELVMIIDDDTNDVYQSELDLNPLNDMRVEAGDYLWFWITSTDKSGNEIIGSGSESAPRQVTLRIMEFLGQYTRSVIKPGLTPTQGEILTIETFWENPGKREGELTAGLYELIEGGQWRESLSTASTGPLVVDLPAESSSVYAEFKWESWQPGQPNLYLIVNGDFDNPYQPITGINVQPQATTDTGGEDSQMMVLGGVLIVVILGIAMFMLRGRETDDYYYEDEDEDYYEDESWEYEDEEPEEEDADEDTE</sequence>
<accession>A0A075FY33</accession>
<reference evidence="4" key="1">
    <citation type="journal article" date="2014" name="Genome Biol. Evol.">
        <title>Pangenome evidence for extensive interdomain horizontal transfer affecting lineage core and shell genes in uncultured planktonic thaumarchaeota and euryarchaeota.</title>
        <authorList>
            <person name="Deschamps P."/>
            <person name="Zivanovic Y."/>
            <person name="Moreira D."/>
            <person name="Rodriguez-Valera F."/>
            <person name="Lopez-Garcia P."/>
        </authorList>
    </citation>
    <scope>NUCLEOTIDE SEQUENCE</scope>
</reference>
<evidence type="ECO:0000313" key="4">
    <source>
        <dbReference type="EMBL" id="AIE96258.1"/>
    </source>
</evidence>
<proteinExistence type="predicted"/>
<keyword evidence="2" id="KW-0812">Transmembrane</keyword>
<feature type="domain" description="DUF7151" evidence="3">
    <location>
        <begin position="182"/>
        <end position="222"/>
    </location>
</feature>
<name>A0A075FY33_9EURY</name>
<feature type="region of interest" description="Disordered" evidence="1">
    <location>
        <begin position="2203"/>
        <end position="2234"/>
    </location>
</feature>
<evidence type="ECO:0000259" key="3">
    <source>
        <dbReference type="Pfam" id="PF23657"/>
    </source>
</evidence>
<organism evidence="4">
    <name type="scientific">uncultured marine group II/III euryarchaeote AD1000_76_E09</name>
    <dbReference type="NCBI Taxonomy" id="1457809"/>
    <lineage>
        <taxon>Archaea</taxon>
        <taxon>Methanobacteriati</taxon>
        <taxon>Methanobacteriota</taxon>
        <taxon>environmental samples</taxon>
    </lineage>
</organism>
<keyword evidence="2" id="KW-0472">Membrane</keyword>
<protein>
    <recommendedName>
        <fullName evidence="3">DUF7151 domain-containing protein</fullName>
    </recommendedName>
</protein>
<dbReference type="Pfam" id="PF23657">
    <property type="entry name" value="DUF7151"/>
    <property type="match status" value="1"/>
</dbReference>
<dbReference type="Gene3D" id="2.60.120.260">
    <property type="entry name" value="Galactose-binding domain-like"/>
    <property type="match status" value="1"/>
</dbReference>